<dbReference type="Proteomes" id="UP000241444">
    <property type="component" value="Unassembled WGS sequence"/>
</dbReference>
<reference evidence="2" key="1">
    <citation type="submission" date="2017-11" db="EMBL/GenBank/DDBJ databases">
        <authorList>
            <person name="Kuznetsova I."/>
            <person name="Sazanova A."/>
            <person name="Chirak E."/>
            <person name="Safronova V."/>
            <person name="Willems A."/>
        </authorList>
    </citation>
    <scope>NUCLEOTIDE SEQUENCE [LARGE SCALE GENOMIC DNA]</scope>
    <source>
        <strain evidence="2">STM 196</strain>
    </source>
</reference>
<dbReference type="AlphaFoldDB" id="A0A2P7B910"/>
<evidence type="ECO:0000313" key="1">
    <source>
        <dbReference type="EMBL" id="PSH62938.1"/>
    </source>
</evidence>
<organism evidence="1 2">
    <name type="scientific">Phyllobacterium brassicacearum</name>
    <dbReference type="NCBI Taxonomy" id="314235"/>
    <lineage>
        <taxon>Bacteria</taxon>
        <taxon>Pseudomonadati</taxon>
        <taxon>Pseudomonadota</taxon>
        <taxon>Alphaproteobacteria</taxon>
        <taxon>Hyphomicrobiales</taxon>
        <taxon>Phyllobacteriaceae</taxon>
        <taxon>Phyllobacterium</taxon>
    </lineage>
</organism>
<keyword evidence="2" id="KW-1185">Reference proteome</keyword>
<proteinExistence type="predicted"/>
<evidence type="ECO:0000313" key="2">
    <source>
        <dbReference type="Proteomes" id="UP000241444"/>
    </source>
</evidence>
<dbReference type="EMBL" id="PGGO01000027">
    <property type="protein sequence ID" value="PSH62938.1"/>
    <property type="molecule type" value="Genomic_DNA"/>
</dbReference>
<comment type="caution">
    <text evidence="1">The sequence shown here is derived from an EMBL/GenBank/DDBJ whole genome shotgun (WGS) entry which is preliminary data.</text>
</comment>
<name>A0A2P7B910_9HYPH</name>
<protein>
    <submittedName>
        <fullName evidence="1">Uncharacterized protein</fullName>
    </submittedName>
</protein>
<accession>A0A2P7B910</accession>
<gene>
    <name evidence="1" type="ORF">CU102_24695</name>
</gene>
<sequence>MGLIEQNIQTVPEIRLDEKGIAHRIRIFEDPRSPPMIFFSKRALARYKSRFDVLNQGIAKKSAESFCSMICLLLGRELLMTNRFVGAAYIAHAFTKFRAARSPDADIVENMLQAVRESNQAAIINLFVPLAHEIGHLGRSQALAPAEIHSDTFFDTYRISHEEIRYLIGDLDYASCQEDQNSPLFLPLLKEEAISDWFAVTAVFALVARTSREFQLDQTFGNLVMFPLVAALEEICIKEWRSTKFLQEVLLATQCRFSLLIDSIRANARYLFPRNHSDIDEAISAVENNYQEALGLLWQASIQLRALSREIVHFSDAEVSRYISERTHKDQWLPSTTT</sequence>